<keyword evidence="3" id="KW-0812">Transmembrane</keyword>
<reference evidence="5 6" key="1">
    <citation type="submission" date="2018-03" db="EMBL/GenBank/DDBJ databases">
        <title>Draft Genome Sequences of the Obligatory Marine Myxobacteria Enhygromyxa salina SWB007.</title>
        <authorList>
            <person name="Poehlein A."/>
            <person name="Moghaddam J.A."/>
            <person name="Harms H."/>
            <person name="Alanjari M."/>
            <person name="Koenig G.M."/>
            <person name="Daniel R."/>
            <person name="Schaeberle T.F."/>
        </authorList>
    </citation>
    <scope>NUCLEOTIDE SEQUENCE [LARGE SCALE GENOMIC DNA]</scope>
    <source>
        <strain evidence="5 6">SWB007</strain>
    </source>
</reference>
<evidence type="ECO:0000256" key="2">
    <source>
        <dbReference type="SAM" id="MobiDB-lite"/>
    </source>
</evidence>
<comment type="caution">
    <text evidence="5">The sequence shown here is derived from an EMBL/GenBank/DDBJ whole genome shotgun (WGS) entry which is preliminary data.</text>
</comment>
<evidence type="ECO:0000259" key="4">
    <source>
        <dbReference type="Pfam" id="PF12849"/>
    </source>
</evidence>
<dbReference type="RefSeq" id="WP_181233035.1">
    <property type="nucleotide sequence ID" value="NZ_PVNL01000015.1"/>
</dbReference>
<feature type="transmembrane region" description="Helical" evidence="3">
    <location>
        <begin position="25"/>
        <end position="46"/>
    </location>
</feature>
<dbReference type="EMBL" id="PVNL01000015">
    <property type="protein sequence ID" value="PRQ09564.1"/>
    <property type="molecule type" value="Genomic_DNA"/>
</dbReference>
<feature type="region of interest" description="Disordered" evidence="2">
    <location>
        <begin position="331"/>
        <end position="380"/>
    </location>
</feature>
<dbReference type="InterPro" id="IPR050811">
    <property type="entry name" value="Phosphate_ABC_transporter"/>
</dbReference>
<evidence type="ECO:0000313" key="5">
    <source>
        <dbReference type="EMBL" id="PRQ09564.1"/>
    </source>
</evidence>
<evidence type="ECO:0000313" key="6">
    <source>
        <dbReference type="Proteomes" id="UP000238823"/>
    </source>
</evidence>
<dbReference type="Gene3D" id="3.40.190.10">
    <property type="entry name" value="Periplasmic binding protein-like II"/>
    <property type="match status" value="2"/>
</dbReference>
<keyword evidence="3" id="KW-1133">Transmembrane helix</keyword>
<proteinExistence type="predicted"/>
<organism evidence="5 6">
    <name type="scientific">Enhygromyxa salina</name>
    <dbReference type="NCBI Taxonomy" id="215803"/>
    <lineage>
        <taxon>Bacteria</taxon>
        <taxon>Pseudomonadati</taxon>
        <taxon>Myxococcota</taxon>
        <taxon>Polyangia</taxon>
        <taxon>Nannocystales</taxon>
        <taxon>Nannocystaceae</taxon>
        <taxon>Enhygromyxa</taxon>
    </lineage>
</organism>
<feature type="domain" description="PBP" evidence="4">
    <location>
        <begin position="72"/>
        <end position="309"/>
    </location>
</feature>
<gene>
    <name evidence="5" type="ORF">ENSA7_06190</name>
</gene>
<keyword evidence="1" id="KW-0732">Signal</keyword>
<protein>
    <submittedName>
        <fullName evidence="5">PBP superfamily domain protein</fullName>
    </submittedName>
</protein>
<evidence type="ECO:0000256" key="3">
    <source>
        <dbReference type="SAM" id="Phobius"/>
    </source>
</evidence>
<feature type="compositionally biased region" description="Acidic residues" evidence="2">
    <location>
        <begin position="369"/>
        <end position="380"/>
    </location>
</feature>
<accession>A0A2S9YWV6</accession>
<keyword evidence="3" id="KW-0472">Membrane</keyword>
<dbReference type="Proteomes" id="UP000238823">
    <property type="component" value="Unassembled WGS sequence"/>
</dbReference>
<dbReference type="Pfam" id="PF12849">
    <property type="entry name" value="PBP_like_2"/>
    <property type="match status" value="1"/>
</dbReference>
<name>A0A2S9YWV6_9BACT</name>
<dbReference type="InterPro" id="IPR024370">
    <property type="entry name" value="PBP_domain"/>
</dbReference>
<dbReference type="SUPFAM" id="SSF53850">
    <property type="entry name" value="Periplasmic binding protein-like II"/>
    <property type="match status" value="1"/>
</dbReference>
<dbReference type="PANTHER" id="PTHR30570">
    <property type="entry name" value="PERIPLASMIC PHOSPHATE BINDING COMPONENT OF PHOSPHATE ABC TRANSPORTER"/>
    <property type="match status" value="1"/>
</dbReference>
<dbReference type="AlphaFoldDB" id="A0A2S9YWV6"/>
<sequence>MTDAASGRGPAESGDRADGSGRARIVGWGLALTGSALLLLTGWLLIRVVESGPLPPFLDEGVPPPAVARAAPKPSNLLRLAGSGSNLPLTRELAAAYVARRPWLRVRVHESIGSSGGVRATVERAIEVGLISRALQPDEQAQALLSIPYARVAVVLAANPSVPVRGVTREDLLDLYAGRREHWADGSPVVLLKREPGDSSHLAVYAAVPEFEAVDADSWTADRGRRLFHDRAMQEALISTPGAVGLFDQGLATIQSLPIVVLEFEGHRPNEDAVRSGSYPIYKDLAFVIPTEESDPLALEFISFVFSAEGQRVIRESGYVPLEPPAHSSFAHLRAVGPGPGQLDAREQPGGVAGETDAREPPGGVAGETDAESGSDDEAQ</sequence>
<evidence type="ECO:0000256" key="1">
    <source>
        <dbReference type="ARBA" id="ARBA00022729"/>
    </source>
</evidence>
<dbReference type="PANTHER" id="PTHR30570:SF1">
    <property type="entry name" value="PHOSPHATE-BINDING PROTEIN PSTS"/>
    <property type="match status" value="1"/>
</dbReference>